<reference evidence="3 4" key="1">
    <citation type="submission" date="2016-09" db="EMBL/GenBank/DDBJ databases">
        <title>Extensive genetic diversity and differential bi-allelic expression allows diatom success in the polar Southern Ocean.</title>
        <authorList>
            <consortium name="DOE Joint Genome Institute"/>
            <person name="Mock T."/>
            <person name="Otillar R.P."/>
            <person name="Strauss J."/>
            <person name="Dupont C."/>
            <person name="Frickenhaus S."/>
            <person name="Maumus F."/>
            <person name="Mcmullan M."/>
            <person name="Sanges R."/>
            <person name="Schmutz J."/>
            <person name="Toseland A."/>
            <person name="Valas R."/>
            <person name="Veluchamy A."/>
            <person name="Ward B.J."/>
            <person name="Allen A."/>
            <person name="Barry K."/>
            <person name="Falciatore A."/>
            <person name="Ferrante M."/>
            <person name="Fortunato A.E."/>
            <person name="Gloeckner G."/>
            <person name="Gruber A."/>
            <person name="Hipkin R."/>
            <person name="Janech M."/>
            <person name="Kroth P."/>
            <person name="Leese F."/>
            <person name="Lindquist E."/>
            <person name="Lyon B.R."/>
            <person name="Martin J."/>
            <person name="Mayer C."/>
            <person name="Parker M."/>
            <person name="Quesneville H."/>
            <person name="Raymond J."/>
            <person name="Uhlig C."/>
            <person name="Valentin K.U."/>
            <person name="Worden A.Z."/>
            <person name="Armbrust E.V."/>
            <person name="Bowler C."/>
            <person name="Green B."/>
            <person name="Moulton V."/>
            <person name="Van Oosterhout C."/>
            <person name="Grigoriev I."/>
        </authorList>
    </citation>
    <scope>NUCLEOTIDE SEQUENCE [LARGE SCALE GENOMIC DNA]</scope>
    <source>
        <strain evidence="3 4">CCMP1102</strain>
    </source>
</reference>
<dbReference type="KEGG" id="fcy:FRACYDRAFT_244949"/>
<name>A0A1E7F0U6_9STRA</name>
<dbReference type="InParanoid" id="A0A1E7F0U6"/>
<accession>A0A1E7F0U6</accession>
<organism evidence="3 4">
    <name type="scientific">Fragilariopsis cylindrus CCMP1102</name>
    <dbReference type="NCBI Taxonomy" id="635003"/>
    <lineage>
        <taxon>Eukaryota</taxon>
        <taxon>Sar</taxon>
        <taxon>Stramenopiles</taxon>
        <taxon>Ochrophyta</taxon>
        <taxon>Bacillariophyta</taxon>
        <taxon>Bacillariophyceae</taxon>
        <taxon>Bacillariophycidae</taxon>
        <taxon>Bacillariales</taxon>
        <taxon>Bacillariaceae</taxon>
        <taxon>Fragilariopsis</taxon>
    </lineage>
</organism>
<proteinExistence type="predicted"/>
<evidence type="ECO:0000313" key="4">
    <source>
        <dbReference type="Proteomes" id="UP000095751"/>
    </source>
</evidence>
<evidence type="ECO:0000313" key="3">
    <source>
        <dbReference type="EMBL" id="OEU11830.1"/>
    </source>
</evidence>
<evidence type="ECO:0008006" key="5">
    <source>
        <dbReference type="Google" id="ProtNLM"/>
    </source>
</evidence>
<protein>
    <recommendedName>
        <fullName evidence="5">Secreted protein</fullName>
    </recommendedName>
</protein>
<feature type="chain" id="PRO_5009192485" description="Secreted protein" evidence="2">
    <location>
        <begin position="21"/>
        <end position="264"/>
    </location>
</feature>
<dbReference type="AlphaFoldDB" id="A0A1E7F0U6"/>
<evidence type="ECO:0000256" key="1">
    <source>
        <dbReference type="SAM" id="MobiDB-lite"/>
    </source>
</evidence>
<keyword evidence="2" id="KW-0732">Signal</keyword>
<dbReference type="Proteomes" id="UP000095751">
    <property type="component" value="Unassembled WGS sequence"/>
</dbReference>
<feature type="signal peptide" evidence="2">
    <location>
        <begin position="1"/>
        <end position="20"/>
    </location>
</feature>
<sequence length="264" mass="28862">MKIISTSIIFFSGMIMSANAQDQSYEVDANGCIAYDRGNTDNNCGNASGLGLFNGSIYRHSYKCTKGLGYACCDSTIYNQSNVQDLGQCVRNTTPAPTSPPTRRQPDEKPSTPQSQRTYEVDANGCVAYNDGNTDNKCKNASQLGFFNGNIHSNSYQCTGGSSGDRYACCASTTEYQSNVQGVGQCTRNYQEDEQGCIPARGFNNDESCAHNNGFTGHHYSYTCSMGETHACCNLNTEKLSNVQNLGQCVRNTRSDSRNLRRRI</sequence>
<evidence type="ECO:0000256" key="2">
    <source>
        <dbReference type="SAM" id="SignalP"/>
    </source>
</evidence>
<keyword evidence="4" id="KW-1185">Reference proteome</keyword>
<feature type="region of interest" description="Disordered" evidence="1">
    <location>
        <begin position="89"/>
        <end position="117"/>
    </location>
</feature>
<dbReference type="EMBL" id="KV784366">
    <property type="protein sequence ID" value="OEU11830.1"/>
    <property type="molecule type" value="Genomic_DNA"/>
</dbReference>
<gene>
    <name evidence="3" type="ORF">FRACYDRAFT_244949</name>
</gene>